<comment type="similarity">
    <text evidence="1">Belongs to the small heat shock protein (HSP20) family.</text>
</comment>
<organism evidence="3 4">
    <name type="scientific">Shackletoniella antarctica</name>
    <dbReference type="NCBI Taxonomy" id="268115"/>
    <lineage>
        <taxon>Bacteria</taxon>
        <taxon>Bacillati</taxon>
        <taxon>Cyanobacteriota</taxon>
        <taxon>Cyanophyceae</taxon>
        <taxon>Oculatellales</taxon>
        <taxon>Oculatellaceae</taxon>
        <taxon>Shackletoniella</taxon>
    </lineage>
</organism>
<protein>
    <recommendedName>
        <fullName evidence="2">SHSP domain-containing protein</fullName>
    </recommendedName>
</protein>
<dbReference type="PROSITE" id="PS01031">
    <property type="entry name" value="SHSP"/>
    <property type="match status" value="1"/>
</dbReference>
<dbReference type="SUPFAM" id="SSF49764">
    <property type="entry name" value="HSP20-like chaperones"/>
    <property type="match status" value="1"/>
</dbReference>
<reference evidence="3 4" key="2">
    <citation type="submission" date="2018-06" db="EMBL/GenBank/DDBJ databases">
        <title>Metagenomic assembly of (sub)arctic Cyanobacteria and their associated microbiome from non-axenic cultures.</title>
        <authorList>
            <person name="Baurain D."/>
        </authorList>
    </citation>
    <scope>NUCLEOTIDE SEQUENCE [LARGE SCALE GENOMIC DNA]</scope>
    <source>
        <strain evidence="3">ULC041bin1</strain>
    </source>
</reference>
<sequence length="177" mass="19290">MATGQSSQQPFSRPPMGQPPIWSLGAAQAQMDAIAAALMPLGVSASGRTQLPSVEIEITAAALIVTAFLPGVDPPAVRVRATGKTLTFSGQRQSGYRRPLMQGLGLNYFQHTVPLPVRVRDRQVQVAYQAGAIVVTLPLVRGWRQRLEQGWQLLSQNLGQRLGQTLKAWGQRLLEDR</sequence>
<dbReference type="AlphaFoldDB" id="A0A2W4YAZ7"/>
<proteinExistence type="inferred from homology"/>
<comment type="caution">
    <text evidence="3">The sequence shown here is derived from an EMBL/GenBank/DDBJ whole genome shotgun (WGS) entry which is preliminary data.</text>
</comment>
<dbReference type="Gene3D" id="2.60.40.790">
    <property type="match status" value="1"/>
</dbReference>
<evidence type="ECO:0000313" key="3">
    <source>
        <dbReference type="EMBL" id="PZO40328.1"/>
    </source>
</evidence>
<gene>
    <name evidence="3" type="ORF">DCF17_11955</name>
</gene>
<evidence type="ECO:0000313" key="4">
    <source>
        <dbReference type="Proteomes" id="UP000249081"/>
    </source>
</evidence>
<feature type="domain" description="SHSP" evidence="2">
    <location>
        <begin position="45"/>
        <end position="156"/>
    </location>
</feature>
<name>A0A2W4YAZ7_9CYAN</name>
<evidence type="ECO:0000259" key="2">
    <source>
        <dbReference type="PROSITE" id="PS01031"/>
    </source>
</evidence>
<accession>A0A2W4YAZ7</accession>
<evidence type="ECO:0000256" key="1">
    <source>
        <dbReference type="PROSITE-ProRule" id="PRU00285"/>
    </source>
</evidence>
<dbReference type="CDD" id="cd00298">
    <property type="entry name" value="ACD_sHsps_p23-like"/>
    <property type="match status" value="1"/>
</dbReference>
<dbReference type="Proteomes" id="UP000249081">
    <property type="component" value="Unassembled WGS sequence"/>
</dbReference>
<reference evidence="4" key="1">
    <citation type="submission" date="2018-04" db="EMBL/GenBank/DDBJ databases">
        <authorList>
            <person name="Cornet L."/>
        </authorList>
    </citation>
    <scope>NUCLEOTIDE SEQUENCE [LARGE SCALE GENOMIC DNA]</scope>
</reference>
<dbReference type="EMBL" id="QBMN01000075">
    <property type="protein sequence ID" value="PZO40328.1"/>
    <property type="molecule type" value="Genomic_DNA"/>
</dbReference>
<dbReference type="InterPro" id="IPR002068">
    <property type="entry name" value="A-crystallin/Hsp20_dom"/>
</dbReference>
<dbReference type="InterPro" id="IPR008978">
    <property type="entry name" value="HSP20-like_chaperone"/>
</dbReference>